<reference evidence="1 2" key="1">
    <citation type="submission" date="2024-01" db="EMBL/GenBank/DDBJ databases">
        <title>The genomes of 5 underutilized Papilionoideae crops provide insights into root nodulation and disease resistanc.</title>
        <authorList>
            <person name="Jiang F."/>
        </authorList>
    </citation>
    <scope>NUCLEOTIDE SEQUENCE [LARGE SCALE GENOMIC DNA]</scope>
    <source>
        <strain evidence="1">DUOXIRENSHENG_FW03</strain>
        <tissue evidence="1">Leaves</tissue>
    </source>
</reference>
<sequence length="67" mass="7562">MGNGKWEMKISGWVKAVSGCWDILINPVPVDHSTLLSLPHASCTHLTHRNTDKDIRDCRMYVNVVIT</sequence>
<evidence type="ECO:0000313" key="1">
    <source>
        <dbReference type="EMBL" id="KAK7406394.1"/>
    </source>
</evidence>
<gene>
    <name evidence="1" type="ORF">VNO78_08018</name>
</gene>
<proteinExistence type="predicted"/>
<name>A0AAN9SX71_PSOTE</name>
<keyword evidence="2" id="KW-1185">Reference proteome</keyword>
<dbReference type="Proteomes" id="UP001386955">
    <property type="component" value="Unassembled WGS sequence"/>
</dbReference>
<protein>
    <submittedName>
        <fullName evidence="1">Uncharacterized protein</fullName>
    </submittedName>
</protein>
<evidence type="ECO:0000313" key="2">
    <source>
        <dbReference type="Proteomes" id="UP001386955"/>
    </source>
</evidence>
<organism evidence="1 2">
    <name type="scientific">Psophocarpus tetragonolobus</name>
    <name type="common">Winged bean</name>
    <name type="synonym">Dolichos tetragonolobus</name>
    <dbReference type="NCBI Taxonomy" id="3891"/>
    <lineage>
        <taxon>Eukaryota</taxon>
        <taxon>Viridiplantae</taxon>
        <taxon>Streptophyta</taxon>
        <taxon>Embryophyta</taxon>
        <taxon>Tracheophyta</taxon>
        <taxon>Spermatophyta</taxon>
        <taxon>Magnoliopsida</taxon>
        <taxon>eudicotyledons</taxon>
        <taxon>Gunneridae</taxon>
        <taxon>Pentapetalae</taxon>
        <taxon>rosids</taxon>
        <taxon>fabids</taxon>
        <taxon>Fabales</taxon>
        <taxon>Fabaceae</taxon>
        <taxon>Papilionoideae</taxon>
        <taxon>50 kb inversion clade</taxon>
        <taxon>NPAAA clade</taxon>
        <taxon>indigoferoid/millettioid clade</taxon>
        <taxon>Phaseoleae</taxon>
        <taxon>Psophocarpus</taxon>
    </lineage>
</organism>
<dbReference type="EMBL" id="JAYMYS010000002">
    <property type="protein sequence ID" value="KAK7406394.1"/>
    <property type="molecule type" value="Genomic_DNA"/>
</dbReference>
<comment type="caution">
    <text evidence="1">The sequence shown here is derived from an EMBL/GenBank/DDBJ whole genome shotgun (WGS) entry which is preliminary data.</text>
</comment>
<accession>A0AAN9SX71</accession>
<dbReference type="AlphaFoldDB" id="A0AAN9SX71"/>